<protein>
    <submittedName>
        <fullName evidence="2">FeoB small GTPase domain-containing protein</fullName>
    </submittedName>
</protein>
<dbReference type="PROSITE" id="PS51711">
    <property type="entry name" value="G_FEOB"/>
    <property type="match status" value="1"/>
</dbReference>
<evidence type="ECO:0000313" key="3">
    <source>
        <dbReference type="Proteomes" id="UP001481872"/>
    </source>
</evidence>
<dbReference type="SUPFAM" id="SSF52540">
    <property type="entry name" value="P-loop containing nucleoside triphosphate hydrolases"/>
    <property type="match status" value="1"/>
</dbReference>
<accession>A0ABV1J464</accession>
<feature type="domain" description="FeoB-type G" evidence="1">
    <location>
        <begin position="1"/>
        <end position="39"/>
    </location>
</feature>
<dbReference type="Gene3D" id="3.40.50.300">
    <property type="entry name" value="P-loop containing nucleotide triphosphate hydrolases"/>
    <property type="match status" value="1"/>
</dbReference>
<keyword evidence="3" id="KW-1185">Reference proteome</keyword>
<dbReference type="InterPro" id="IPR027417">
    <property type="entry name" value="P-loop_NTPase"/>
</dbReference>
<organism evidence="2 3">
    <name type="scientific">Aedoeadaptatus acetigenes</name>
    <dbReference type="NCBI Taxonomy" id="2981723"/>
    <lineage>
        <taxon>Bacteria</taxon>
        <taxon>Bacillati</taxon>
        <taxon>Bacillota</taxon>
        <taxon>Tissierellia</taxon>
        <taxon>Tissierellales</taxon>
        <taxon>Peptoniphilaceae</taxon>
        <taxon>Aedoeadaptatus</taxon>
    </lineage>
</organism>
<evidence type="ECO:0000313" key="2">
    <source>
        <dbReference type="EMBL" id="MEQ3352981.1"/>
    </source>
</evidence>
<sequence length="39" mass="4082">MAIALAGNPNSGKSTLFTGLTGSNQYVGNWPGVTVKKDW</sequence>
<comment type="caution">
    <text evidence="2">The sequence shown here is derived from an EMBL/GenBank/DDBJ whole genome shotgun (WGS) entry which is preliminary data.</text>
</comment>
<dbReference type="PANTHER" id="PTHR43185:SF1">
    <property type="entry name" value="FE(2+) TRANSPORTER FEOB"/>
    <property type="match status" value="1"/>
</dbReference>
<gene>
    <name evidence="2" type="ORF">AAA081_01510</name>
</gene>
<evidence type="ECO:0000259" key="1">
    <source>
        <dbReference type="PROSITE" id="PS51711"/>
    </source>
</evidence>
<dbReference type="PANTHER" id="PTHR43185">
    <property type="entry name" value="FERROUS IRON TRANSPORT PROTEIN B"/>
    <property type="match status" value="1"/>
</dbReference>
<dbReference type="InterPro" id="IPR030389">
    <property type="entry name" value="G_FEOB_dom"/>
</dbReference>
<dbReference type="Pfam" id="PF02421">
    <property type="entry name" value="FeoB_N"/>
    <property type="match status" value="1"/>
</dbReference>
<reference evidence="2 3" key="1">
    <citation type="submission" date="2024-04" db="EMBL/GenBank/DDBJ databases">
        <title>Human intestinal bacterial collection.</title>
        <authorList>
            <person name="Pauvert C."/>
            <person name="Hitch T.C.A."/>
            <person name="Clavel T."/>
        </authorList>
    </citation>
    <scope>NUCLEOTIDE SEQUENCE [LARGE SCALE GENOMIC DNA]</scope>
    <source>
        <strain evidence="2 3">CLA-SR-H026</strain>
    </source>
</reference>
<proteinExistence type="predicted"/>
<dbReference type="Proteomes" id="UP001481872">
    <property type="component" value="Unassembled WGS sequence"/>
</dbReference>
<dbReference type="InterPro" id="IPR050860">
    <property type="entry name" value="FeoB_GTPase"/>
</dbReference>
<name>A0ABV1J464_9FIRM</name>
<dbReference type="EMBL" id="JBBNPS010000002">
    <property type="protein sequence ID" value="MEQ3352981.1"/>
    <property type="molecule type" value="Genomic_DNA"/>
</dbReference>